<evidence type="ECO:0000256" key="4">
    <source>
        <dbReference type="ARBA" id="ARBA00022801"/>
    </source>
</evidence>
<dbReference type="EC" id="3.1.-.-" evidence="5"/>
<evidence type="ECO:0000256" key="2">
    <source>
        <dbReference type="ARBA" id="ARBA00022517"/>
    </source>
</evidence>
<dbReference type="InterPro" id="IPR012337">
    <property type="entry name" value="RNaseH-like_sf"/>
</dbReference>
<feature type="domain" description="YqgF/RNase H-like" evidence="6">
    <location>
        <begin position="5"/>
        <end position="104"/>
    </location>
</feature>
<dbReference type="InterPro" id="IPR005227">
    <property type="entry name" value="YqgF"/>
</dbReference>
<dbReference type="PANTHER" id="PTHR33317">
    <property type="entry name" value="POLYNUCLEOTIDYL TRANSFERASE, RIBONUCLEASE H-LIKE SUPERFAMILY PROTEIN"/>
    <property type="match status" value="1"/>
</dbReference>
<accession>A0A7X1E6I3</accession>
<dbReference type="InterPro" id="IPR037027">
    <property type="entry name" value="YqgF/RNaseH-like_dom_sf"/>
</dbReference>
<dbReference type="GO" id="GO:0005829">
    <property type="term" value="C:cytosol"/>
    <property type="evidence" value="ECO:0007669"/>
    <property type="project" value="TreeGrafter"/>
</dbReference>
<keyword evidence="4 5" id="KW-0378">Hydrolase</keyword>
<dbReference type="NCBIfam" id="TIGR00250">
    <property type="entry name" value="RNAse_H_YqgF"/>
    <property type="match status" value="1"/>
</dbReference>
<dbReference type="EMBL" id="JACHVA010000141">
    <property type="protein sequence ID" value="MBC2604279.1"/>
    <property type="molecule type" value="Genomic_DNA"/>
</dbReference>
<dbReference type="SUPFAM" id="SSF53098">
    <property type="entry name" value="Ribonuclease H-like"/>
    <property type="match status" value="1"/>
</dbReference>
<dbReference type="GO" id="GO:0004518">
    <property type="term" value="F:nuclease activity"/>
    <property type="evidence" value="ECO:0007669"/>
    <property type="project" value="UniProtKB-KW"/>
</dbReference>
<dbReference type="SMART" id="SM00732">
    <property type="entry name" value="YqgFc"/>
    <property type="match status" value="1"/>
</dbReference>
<dbReference type="InterPro" id="IPR006641">
    <property type="entry name" value="YqgF/RNaseH-like_dom"/>
</dbReference>
<dbReference type="AlphaFoldDB" id="A0A7X1E6I3"/>
<keyword evidence="8" id="KW-1185">Reference proteome</keyword>
<comment type="subcellular location">
    <subcellularLocation>
        <location evidence="5">Cytoplasm</location>
    </subcellularLocation>
</comment>
<keyword evidence="3 5" id="KW-0540">Nuclease</keyword>
<evidence type="ECO:0000313" key="8">
    <source>
        <dbReference type="Proteomes" id="UP000525652"/>
    </source>
</evidence>
<proteinExistence type="inferred from homology"/>
<dbReference type="HAMAP" id="MF_00651">
    <property type="entry name" value="Nuclease_YqgF"/>
    <property type="match status" value="1"/>
</dbReference>
<reference evidence="7 8" key="1">
    <citation type="submission" date="2020-07" db="EMBL/GenBank/DDBJ databases">
        <authorList>
            <person name="Feng X."/>
        </authorList>
    </citation>
    <scope>NUCLEOTIDE SEQUENCE [LARGE SCALE GENOMIC DNA]</scope>
    <source>
        <strain evidence="7 8">JCM14086</strain>
    </source>
</reference>
<evidence type="ECO:0000313" key="7">
    <source>
        <dbReference type="EMBL" id="MBC2604279.1"/>
    </source>
</evidence>
<dbReference type="Gene3D" id="3.30.420.140">
    <property type="entry name" value="YqgF/RNase H-like domain"/>
    <property type="match status" value="1"/>
</dbReference>
<evidence type="ECO:0000256" key="1">
    <source>
        <dbReference type="ARBA" id="ARBA00022490"/>
    </source>
</evidence>
<keyword evidence="2 5" id="KW-0690">Ribosome biogenesis</keyword>
<dbReference type="Proteomes" id="UP000525652">
    <property type="component" value="Unassembled WGS sequence"/>
</dbReference>
<dbReference type="GO" id="GO:0016788">
    <property type="term" value="F:hydrolase activity, acting on ester bonds"/>
    <property type="evidence" value="ECO:0007669"/>
    <property type="project" value="UniProtKB-UniRule"/>
</dbReference>
<dbReference type="PANTHER" id="PTHR33317:SF4">
    <property type="entry name" value="POLYNUCLEOTIDYL TRANSFERASE, RIBONUCLEASE H-LIKE SUPERFAMILY PROTEIN"/>
    <property type="match status" value="1"/>
</dbReference>
<keyword evidence="1 5" id="KW-0963">Cytoplasm</keyword>
<dbReference type="Pfam" id="PF03652">
    <property type="entry name" value="RuvX"/>
    <property type="match status" value="1"/>
</dbReference>
<comment type="similarity">
    <text evidence="5">Belongs to the YqgF HJR family.</text>
</comment>
<protein>
    <recommendedName>
        <fullName evidence="5">Putative pre-16S rRNA nuclease</fullName>
        <ecNumber evidence="5">3.1.-.-</ecNumber>
    </recommendedName>
</protein>
<sequence>MNQAESWLAIDYGTKRIGLAHADEVRVPVPLNAAIDGDENSRLDYIEKVIGEKRVKAIILGYPARPDGTAGEMAKVVEGFRDRLTERCPLPVHLVDERLSSQDAGQHWNLKKARRKRKTGQLDSAAATLILREYLDSLGPLPSELLLDPDPDNCDHDFHA</sequence>
<dbReference type="RefSeq" id="WP_185694893.1">
    <property type="nucleotide sequence ID" value="NZ_JACHVA010000141.1"/>
</dbReference>
<dbReference type="CDD" id="cd16964">
    <property type="entry name" value="YqgF"/>
    <property type="match status" value="1"/>
</dbReference>
<name>A0A7X1E6I3_9BACT</name>
<evidence type="ECO:0000259" key="6">
    <source>
        <dbReference type="SMART" id="SM00732"/>
    </source>
</evidence>
<dbReference type="GO" id="GO:0000967">
    <property type="term" value="P:rRNA 5'-end processing"/>
    <property type="evidence" value="ECO:0007669"/>
    <property type="project" value="UniProtKB-UniRule"/>
</dbReference>
<comment type="function">
    <text evidence="5">Could be a nuclease involved in processing of the 5'-end of pre-16S rRNA.</text>
</comment>
<evidence type="ECO:0000256" key="5">
    <source>
        <dbReference type="HAMAP-Rule" id="MF_00651"/>
    </source>
</evidence>
<organism evidence="7 8">
    <name type="scientific">Puniceicoccus vermicola</name>
    <dbReference type="NCBI Taxonomy" id="388746"/>
    <lineage>
        <taxon>Bacteria</taxon>
        <taxon>Pseudomonadati</taxon>
        <taxon>Verrucomicrobiota</taxon>
        <taxon>Opitutia</taxon>
        <taxon>Puniceicoccales</taxon>
        <taxon>Puniceicoccaceae</taxon>
        <taxon>Puniceicoccus</taxon>
    </lineage>
</organism>
<gene>
    <name evidence="7" type="primary">ruvX</name>
    <name evidence="7" type="ORF">H5P30_21065</name>
</gene>
<evidence type="ECO:0000256" key="3">
    <source>
        <dbReference type="ARBA" id="ARBA00022722"/>
    </source>
</evidence>
<comment type="caution">
    <text evidence="7">The sequence shown here is derived from an EMBL/GenBank/DDBJ whole genome shotgun (WGS) entry which is preliminary data.</text>
</comment>